<feature type="transmembrane region" description="Helical" evidence="7">
    <location>
        <begin position="139"/>
        <end position="157"/>
    </location>
</feature>
<keyword evidence="6 7" id="KW-0472">Membrane</keyword>
<feature type="transmembrane region" description="Helical" evidence="7">
    <location>
        <begin position="369"/>
        <end position="390"/>
    </location>
</feature>
<dbReference type="EMBL" id="BKZQ01000014">
    <property type="protein sequence ID" value="GER70064.1"/>
    <property type="molecule type" value="Genomic_DNA"/>
</dbReference>
<dbReference type="PROSITE" id="PS00218">
    <property type="entry name" value="AMINO_ACID_PERMEASE_1"/>
    <property type="match status" value="1"/>
</dbReference>
<dbReference type="InterPro" id="IPR004841">
    <property type="entry name" value="AA-permease/SLC12A_dom"/>
</dbReference>
<feature type="transmembrane region" description="Helical" evidence="7">
    <location>
        <begin position="100"/>
        <end position="119"/>
    </location>
</feature>
<evidence type="ECO:0000256" key="6">
    <source>
        <dbReference type="ARBA" id="ARBA00023136"/>
    </source>
</evidence>
<dbReference type="PANTHER" id="PTHR43495">
    <property type="entry name" value="GABA PERMEASE"/>
    <property type="match status" value="1"/>
</dbReference>
<feature type="transmembrane region" description="Helical" evidence="7">
    <location>
        <begin position="27"/>
        <end position="48"/>
    </location>
</feature>
<evidence type="ECO:0000256" key="7">
    <source>
        <dbReference type="SAM" id="Phobius"/>
    </source>
</evidence>
<dbReference type="PANTHER" id="PTHR43495:SF5">
    <property type="entry name" value="GAMMA-AMINOBUTYRIC ACID PERMEASE"/>
    <property type="match status" value="1"/>
</dbReference>
<organism evidence="9 10">
    <name type="scientific">Weizmannia acidilactici</name>
    <dbReference type="NCBI Taxonomy" id="2607726"/>
    <lineage>
        <taxon>Bacteria</taxon>
        <taxon>Bacillati</taxon>
        <taxon>Bacillota</taxon>
        <taxon>Bacilli</taxon>
        <taxon>Bacillales</taxon>
        <taxon>Bacillaceae</taxon>
        <taxon>Heyndrickxia</taxon>
    </lineage>
</organism>
<feature type="transmembrane region" description="Helical" evidence="7">
    <location>
        <begin position="249"/>
        <end position="273"/>
    </location>
</feature>
<evidence type="ECO:0000313" key="9">
    <source>
        <dbReference type="EMBL" id="GER70064.1"/>
    </source>
</evidence>
<dbReference type="GO" id="GO:0006865">
    <property type="term" value="P:amino acid transport"/>
    <property type="evidence" value="ECO:0007669"/>
    <property type="project" value="UniProtKB-KW"/>
</dbReference>
<dbReference type="RefSeq" id="WP_151681213.1">
    <property type="nucleotide sequence ID" value="NZ_BKZP01000017.1"/>
</dbReference>
<dbReference type="AlphaFoldDB" id="A0A5J4JM40"/>
<dbReference type="PIRSF" id="PIRSF006060">
    <property type="entry name" value="AA_transporter"/>
    <property type="match status" value="1"/>
</dbReference>
<evidence type="ECO:0000256" key="4">
    <source>
        <dbReference type="ARBA" id="ARBA00022970"/>
    </source>
</evidence>
<feature type="transmembrane region" description="Helical" evidence="7">
    <location>
        <begin position="215"/>
        <end position="237"/>
    </location>
</feature>
<feature type="transmembrane region" description="Helical" evidence="7">
    <location>
        <begin position="411"/>
        <end position="431"/>
    </location>
</feature>
<reference evidence="9 10" key="1">
    <citation type="submission" date="2019-09" db="EMBL/GenBank/DDBJ databases">
        <title>Draft genome sequence of Bacillus sp. JC-7.</title>
        <authorList>
            <person name="Tanaka N."/>
            <person name="Shiwa Y."/>
            <person name="Fujita N."/>
            <person name="Tanasupawat S."/>
        </authorList>
    </citation>
    <scope>NUCLEOTIDE SEQUENCE [LARGE SCALE GENOMIC DNA]</scope>
    <source>
        <strain evidence="9 10">JC-7</strain>
    </source>
</reference>
<feature type="transmembrane region" description="Helical" evidence="7">
    <location>
        <begin position="343"/>
        <end position="363"/>
    </location>
</feature>
<dbReference type="GO" id="GO:0055085">
    <property type="term" value="P:transmembrane transport"/>
    <property type="evidence" value="ECO:0007669"/>
    <property type="project" value="InterPro"/>
</dbReference>
<feature type="domain" description="Amino acid permease/ SLC12A" evidence="8">
    <location>
        <begin position="32"/>
        <end position="432"/>
    </location>
</feature>
<keyword evidence="5 7" id="KW-1133">Transmembrane helix</keyword>
<proteinExistence type="predicted"/>
<name>A0A5J4JM40_9BACI</name>
<keyword evidence="10" id="KW-1185">Reference proteome</keyword>
<dbReference type="GO" id="GO:0005886">
    <property type="term" value="C:plasma membrane"/>
    <property type="evidence" value="ECO:0007669"/>
    <property type="project" value="UniProtKB-SubCell"/>
</dbReference>
<sequence>MKYHQTFKQAVRHQQEKQARKGKGRGLPWWQLSLIGIGSIIGAGFFLGTGLSIRLAGPSILIGYLFAGVTAYFVFSALAEMTVNDPQPGSFRTYAKKAFGSPYGFVIGWMYWLSGILIMSSEIVALSTFTQFWFPHTPLWIFTIVFALLGFGINLMGMQNFGKIESLFAMIKLSTLVVFIVFGVLFLLGAIHPSAGNTVRSPGNFQLFPNGITGLWSALIFIFFSFGGMEVVGVASAELKNQKDIPKTGYGLLITLVAIYVLSLLFVVLMAGWRAVNASESPFVTALSAFHIPYLDSIFNVIIISAAFSTMVGALFSITQILVALADDGDAPKKLEEKNKRGVAIYALLLTAAGLAVSVLFSFLLPKTLYEYVTTAAGVLLILNWVNILASHIKLHPTYARKQGTYKVFGYPFTSFAGIAFILAVISGGLLHRNERIGLLVSFGLMFAIFLCSKWMRRRNRAATPRPEPDGPVFE</sequence>
<gene>
    <name evidence="9" type="ORF">BpJC7_13670</name>
</gene>
<evidence type="ECO:0000256" key="2">
    <source>
        <dbReference type="ARBA" id="ARBA00022448"/>
    </source>
</evidence>
<protein>
    <submittedName>
        <fullName evidence="9">Transporter</fullName>
    </submittedName>
</protein>
<dbReference type="Gene3D" id="1.20.1740.10">
    <property type="entry name" value="Amino acid/polyamine transporter I"/>
    <property type="match status" value="1"/>
</dbReference>
<feature type="transmembrane region" description="Helical" evidence="7">
    <location>
        <begin position="169"/>
        <end position="195"/>
    </location>
</feature>
<feature type="transmembrane region" description="Helical" evidence="7">
    <location>
        <begin position="298"/>
        <end position="323"/>
    </location>
</feature>
<dbReference type="Pfam" id="PF00324">
    <property type="entry name" value="AA_permease"/>
    <property type="match status" value="1"/>
</dbReference>
<comment type="caution">
    <text evidence="9">The sequence shown here is derived from an EMBL/GenBank/DDBJ whole genome shotgun (WGS) entry which is preliminary data.</text>
</comment>
<evidence type="ECO:0000313" key="10">
    <source>
        <dbReference type="Proteomes" id="UP000391919"/>
    </source>
</evidence>
<accession>A0A5J4JM40</accession>
<evidence type="ECO:0000256" key="5">
    <source>
        <dbReference type="ARBA" id="ARBA00022989"/>
    </source>
</evidence>
<dbReference type="InterPro" id="IPR004840">
    <property type="entry name" value="Amino_acid_permease_CS"/>
</dbReference>
<keyword evidence="4" id="KW-0029">Amino-acid transport</keyword>
<evidence type="ECO:0000256" key="3">
    <source>
        <dbReference type="ARBA" id="ARBA00022692"/>
    </source>
</evidence>
<comment type="subcellular location">
    <subcellularLocation>
        <location evidence="1">Cell membrane</location>
        <topology evidence="1">Multi-pass membrane protein</topology>
    </subcellularLocation>
</comment>
<keyword evidence="3 7" id="KW-0812">Transmembrane</keyword>
<feature type="transmembrane region" description="Helical" evidence="7">
    <location>
        <begin position="60"/>
        <end position="79"/>
    </location>
</feature>
<keyword evidence="2" id="KW-0813">Transport</keyword>
<dbReference type="Proteomes" id="UP000391919">
    <property type="component" value="Unassembled WGS sequence"/>
</dbReference>
<evidence type="ECO:0000256" key="1">
    <source>
        <dbReference type="ARBA" id="ARBA00004651"/>
    </source>
</evidence>
<evidence type="ECO:0000259" key="8">
    <source>
        <dbReference type="Pfam" id="PF00324"/>
    </source>
</evidence>
<feature type="transmembrane region" description="Helical" evidence="7">
    <location>
        <begin position="437"/>
        <end position="456"/>
    </location>
</feature>